<dbReference type="RefSeq" id="WP_141658899.1">
    <property type="nucleotide sequence ID" value="NZ_CYHE01000003.1"/>
</dbReference>
<reference evidence="2" key="1">
    <citation type="submission" date="2015-08" db="EMBL/GenBank/DDBJ databases">
        <authorList>
            <person name="Varghese N."/>
        </authorList>
    </citation>
    <scope>NUCLEOTIDE SEQUENCE [LARGE SCALE GENOMIC DNA]</scope>
    <source>
        <strain evidence="2">DSM 23407</strain>
    </source>
</reference>
<accession>A0A0K6HVD4</accession>
<gene>
    <name evidence="1" type="ORF">Ga0061067_103391</name>
</gene>
<protein>
    <submittedName>
        <fullName evidence="1">Uncharacterized protein</fullName>
    </submittedName>
</protein>
<organism evidence="1 2">
    <name type="scientific">Pannonibacter indicus</name>
    <dbReference type="NCBI Taxonomy" id="466044"/>
    <lineage>
        <taxon>Bacteria</taxon>
        <taxon>Pseudomonadati</taxon>
        <taxon>Pseudomonadota</taxon>
        <taxon>Alphaproteobacteria</taxon>
        <taxon>Hyphomicrobiales</taxon>
        <taxon>Stappiaceae</taxon>
        <taxon>Pannonibacter</taxon>
    </lineage>
</organism>
<evidence type="ECO:0000313" key="2">
    <source>
        <dbReference type="Proteomes" id="UP000183900"/>
    </source>
</evidence>
<dbReference type="Proteomes" id="UP000183900">
    <property type="component" value="Unassembled WGS sequence"/>
</dbReference>
<evidence type="ECO:0000313" key="1">
    <source>
        <dbReference type="EMBL" id="CUA94997.1"/>
    </source>
</evidence>
<name>A0A0K6HVD4_9HYPH</name>
<dbReference type="AlphaFoldDB" id="A0A0K6HVD4"/>
<dbReference type="OrthoDB" id="7866404at2"/>
<proteinExistence type="predicted"/>
<sequence>MHPLAILALAGTAGLLLARVMRREMAKVDRRLSKVRAAPGTSIPVTLKLDPSTGRYRPED</sequence>
<keyword evidence="2" id="KW-1185">Reference proteome</keyword>
<dbReference type="EMBL" id="CYHE01000003">
    <property type="protein sequence ID" value="CUA94997.1"/>
    <property type="molecule type" value="Genomic_DNA"/>
</dbReference>